<keyword evidence="2" id="KW-1185">Reference proteome</keyword>
<accession>A0A443NYT2</accession>
<dbReference type="EMBL" id="QPKB01000004">
    <property type="protein sequence ID" value="RWR83641.1"/>
    <property type="molecule type" value="Genomic_DNA"/>
</dbReference>
<protein>
    <submittedName>
        <fullName evidence="1">Uncharacterized protein</fullName>
    </submittedName>
</protein>
<gene>
    <name evidence="1" type="ORF">CKAN_01240100</name>
</gene>
<dbReference type="OrthoDB" id="778454at2759"/>
<dbReference type="InterPro" id="IPR021109">
    <property type="entry name" value="Peptidase_aspartic_dom_sf"/>
</dbReference>
<dbReference type="PANTHER" id="PTHR33067">
    <property type="entry name" value="RNA-DIRECTED DNA POLYMERASE-RELATED"/>
    <property type="match status" value="1"/>
</dbReference>
<comment type="caution">
    <text evidence="1">The sequence shown here is derived from an EMBL/GenBank/DDBJ whole genome shotgun (WGS) entry which is preliminary data.</text>
</comment>
<organism evidence="1 2">
    <name type="scientific">Cinnamomum micranthum f. kanehirae</name>
    <dbReference type="NCBI Taxonomy" id="337451"/>
    <lineage>
        <taxon>Eukaryota</taxon>
        <taxon>Viridiplantae</taxon>
        <taxon>Streptophyta</taxon>
        <taxon>Embryophyta</taxon>
        <taxon>Tracheophyta</taxon>
        <taxon>Spermatophyta</taxon>
        <taxon>Magnoliopsida</taxon>
        <taxon>Magnoliidae</taxon>
        <taxon>Laurales</taxon>
        <taxon>Lauraceae</taxon>
        <taxon>Cinnamomum</taxon>
    </lineage>
</organism>
<evidence type="ECO:0000313" key="2">
    <source>
        <dbReference type="Proteomes" id="UP000283530"/>
    </source>
</evidence>
<dbReference type="AlphaFoldDB" id="A0A443NYT2"/>
<name>A0A443NYT2_9MAGN</name>
<dbReference type="Gene3D" id="2.40.70.10">
    <property type="entry name" value="Acid Proteases"/>
    <property type="match status" value="1"/>
</dbReference>
<proteinExistence type="predicted"/>
<sequence length="145" mass="16689">MDEMLDVFKQVKINLPLLDAIKQVPSYVKFLKYLCTQKRKSISHVPKKVLLTEQMRSIIHNDTPPKPKDLGIPTITYTIGRHIIDHALLGLGASVNLLLYSVYEQIGLGELKHTQVTLQLVDRSIRVPWGSRQVLFSCRFHRHLH</sequence>
<reference evidence="1 2" key="1">
    <citation type="journal article" date="2019" name="Nat. Plants">
        <title>Stout camphor tree genome fills gaps in understanding of flowering plant genome evolution.</title>
        <authorList>
            <person name="Chaw S.M."/>
            <person name="Liu Y.C."/>
            <person name="Wu Y.W."/>
            <person name="Wang H.Y."/>
            <person name="Lin C.I."/>
            <person name="Wu C.S."/>
            <person name="Ke H.M."/>
            <person name="Chang L.Y."/>
            <person name="Hsu C.Y."/>
            <person name="Yang H.T."/>
            <person name="Sudianto E."/>
            <person name="Hsu M.H."/>
            <person name="Wu K.P."/>
            <person name="Wang L.N."/>
            <person name="Leebens-Mack J.H."/>
            <person name="Tsai I.J."/>
        </authorList>
    </citation>
    <scope>NUCLEOTIDE SEQUENCE [LARGE SCALE GENOMIC DNA]</scope>
    <source>
        <strain evidence="2">cv. Chaw 1501</strain>
        <tissue evidence="1">Young leaves</tissue>
    </source>
</reference>
<evidence type="ECO:0000313" key="1">
    <source>
        <dbReference type="EMBL" id="RWR83641.1"/>
    </source>
</evidence>
<dbReference type="PANTHER" id="PTHR33067:SF32">
    <property type="entry name" value="ASPARTIC PEPTIDASE DDI1-TYPE DOMAIN-CONTAINING PROTEIN"/>
    <property type="match status" value="1"/>
</dbReference>
<dbReference type="Proteomes" id="UP000283530">
    <property type="component" value="Unassembled WGS sequence"/>
</dbReference>